<dbReference type="Proteomes" id="UP000766570">
    <property type="component" value="Unassembled WGS sequence"/>
</dbReference>
<sequence length="57" mass="6695">MESRLNAKKGPEDIEPSVFRVEATPEEQIEYFTEERRKAAVPREIELTDPENMDEED</sequence>
<proteinExistence type="predicted"/>
<evidence type="ECO:0000313" key="2">
    <source>
        <dbReference type="Proteomes" id="UP000766570"/>
    </source>
</evidence>
<evidence type="ECO:0008006" key="3">
    <source>
        <dbReference type="Google" id="ProtNLM"/>
    </source>
</evidence>
<name>A0ABS4WB24_9MICC</name>
<accession>A0ABS4WB24</accession>
<protein>
    <recommendedName>
        <fullName evidence="3">YfhD family protein</fullName>
    </recommendedName>
</protein>
<evidence type="ECO:0000313" key="1">
    <source>
        <dbReference type="EMBL" id="MBP2373118.1"/>
    </source>
</evidence>
<keyword evidence="2" id="KW-1185">Reference proteome</keyword>
<gene>
    <name evidence="1" type="ORF">JOF46_001030</name>
</gene>
<organism evidence="1 2">
    <name type="scientific">Paeniglutamicibacter psychrophenolicus</name>
    <dbReference type="NCBI Taxonomy" id="257454"/>
    <lineage>
        <taxon>Bacteria</taxon>
        <taxon>Bacillati</taxon>
        <taxon>Actinomycetota</taxon>
        <taxon>Actinomycetes</taxon>
        <taxon>Micrococcales</taxon>
        <taxon>Micrococcaceae</taxon>
        <taxon>Paeniglutamicibacter</taxon>
    </lineage>
</organism>
<dbReference type="RefSeq" id="WP_209906340.1">
    <property type="nucleotide sequence ID" value="NZ_BAAAMI010000019.1"/>
</dbReference>
<comment type="caution">
    <text evidence="1">The sequence shown here is derived from an EMBL/GenBank/DDBJ whole genome shotgun (WGS) entry which is preliminary data.</text>
</comment>
<dbReference type="EMBL" id="JAGIOE010000001">
    <property type="protein sequence ID" value="MBP2373118.1"/>
    <property type="molecule type" value="Genomic_DNA"/>
</dbReference>
<reference evidence="1 2" key="1">
    <citation type="submission" date="2021-03" db="EMBL/GenBank/DDBJ databases">
        <title>Sequencing the genomes of 1000 actinobacteria strains.</title>
        <authorList>
            <person name="Klenk H.-P."/>
        </authorList>
    </citation>
    <scope>NUCLEOTIDE SEQUENCE [LARGE SCALE GENOMIC DNA]</scope>
    <source>
        <strain evidence="1 2">DSM 15454</strain>
    </source>
</reference>